<reference evidence="1" key="1">
    <citation type="journal article" date="2019" name="MBio">
        <title>Virus Genomes from Deep Sea Sediments Expand the Ocean Megavirome and Support Independent Origins of Viral Gigantism.</title>
        <authorList>
            <person name="Backstrom D."/>
            <person name="Yutin N."/>
            <person name="Jorgensen S.L."/>
            <person name="Dharamshi J."/>
            <person name="Homa F."/>
            <person name="Zaremba-Niedwiedzka K."/>
            <person name="Spang A."/>
            <person name="Wolf Y.I."/>
            <person name="Koonin E.V."/>
            <person name="Ettema T.J."/>
        </authorList>
    </citation>
    <scope>NUCLEOTIDE SEQUENCE</scope>
</reference>
<organism evidence="1">
    <name type="scientific">Pithovirus LCPAC304</name>
    <dbReference type="NCBI Taxonomy" id="2506594"/>
    <lineage>
        <taxon>Viruses</taxon>
        <taxon>Pithoviruses</taxon>
    </lineage>
</organism>
<gene>
    <name evidence="1" type="ORF">LCPAC304_06130</name>
</gene>
<sequence>MSVMTLEEILGVGIKKKDLSRIEEEIYLIGPNKKRSCYYVLFRSDLIEGMWCIDGELYECYDVQGTWEENKTALELLIVEQGWFRKSDLDNPVVRVQNDDALDD</sequence>
<proteinExistence type="predicted"/>
<name>A0A481Z9I0_9VIRU</name>
<dbReference type="EMBL" id="MK500571">
    <property type="protein sequence ID" value="QBK92266.1"/>
    <property type="molecule type" value="Genomic_DNA"/>
</dbReference>
<accession>A0A481Z9I0</accession>
<protein>
    <submittedName>
        <fullName evidence="1">Uncharacterized protein</fullName>
    </submittedName>
</protein>
<evidence type="ECO:0000313" key="1">
    <source>
        <dbReference type="EMBL" id="QBK92266.1"/>
    </source>
</evidence>